<feature type="domain" description="EthD" evidence="1">
    <location>
        <begin position="4"/>
        <end position="62"/>
    </location>
</feature>
<evidence type="ECO:0000259" key="1">
    <source>
        <dbReference type="Pfam" id="PF07110"/>
    </source>
</evidence>
<comment type="caution">
    <text evidence="2">The sequence shown here is derived from an EMBL/GenBank/DDBJ whole genome shotgun (WGS) entry which is preliminary data.</text>
</comment>
<sequence>MPGLRGYVLCLPAGEHARSDVTPLEMAPFDGIAQLWYDDQEARARAAASAAGRRWHADGATIIGGIRSFVTEEQVAVPLPGGGPRTPLKALSVIRRRADATPETFRRHWRGVHAAMAHGVPELRGFVLSGVVEERFRPDIPPFPMADPVDGFAESRFDGPEARARMVASPEARHWFADGATFLGRVKTALIEERGMIPPLP</sequence>
<keyword evidence="3" id="KW-1185">Reference proteome</keyword>
<accession>A0ABS7F7A1</accession>
<protein>
    <submittedName>
        <fullName evidence="2">EthD domain-containing protein</fullName>
    </submittedName>
</protein>
<dbReference type="Pfam" id="PF07110">
    <property type="entry name" value="EthD"/>
    <property type="match status" value="2"/>
</dbReference>
<feature type="domain" description="EthD" evidence="1">
    <location>
        <begin position="99"/>
        <end position="183"/>
    </location>
</feature>
<reference evidence="2 3" key="1">
    <citation type="submission" date="2021-08" db="EMBL/GenBank/DDBJ databases">
        <title>Caldovatus sediminis gen. nov., sp. nov., a moderately thermophilic bacterium isolated from a hot spring.</title>
        <authorList>
            <person name="Hu C.-J."/>
            <person name="Li W.-J."/>
            <person name="Xian W.-D."/>
        </authorList>
    </citation>
    <scope>NUCLEOTIDE SEQUENCE [LARGE SCALE GENOMIC DNA]</scope>
    <source>
        <strain evidence="2 3">SYSU G05006</strain>
    </source>
</reference>
<dbReference type="SUPFAM" id="SSF54909">
    <property type="entry name" value="Dimeric alpha+beta barrel"/>
    <property type="match status" value="2"/>
</dbReference>
<dbReference type="Proteomes" id="UP001519924">
    <property type="component" value="Unassembled WGS sequence"/>
</dbReference>
<organism evidence="2 3">
    <name type="scientific">Caldovatus aquaticus</name>
    <dbReference type="NCBI Taxonomy" id="2865671"/>
    <lineage>
        <taxon>Bacteria</taxon>
        <taxon>Pseudomonadati</taxon>
        <taxon>Pseudomonadota</taxon>
        <taxon>Alphaproteobacteria</taxon>
        <taxon>Acetobacterales</taxon>
        <taxon>Roseomonadaceae</taxon>
        <taxon>Caldovatus</taxon>
    </lineage>
</organism>
<gene>
    <name evidence="2" type="ORF">K1J50_18680</name>
</gene>
<evidence type="ECO:0000313" key="2">
    <source>
        <dbReference type="EMBL" id="MBW8271502.1"/>
    </source>
</evidence>
<dbReference type="EMBL" id="JAHZUY010000118">
    <property type="protein sequence ID" value="MBW8271502.1"/>
    <property type="molecule type" value="Genomic_DNA"/>
</dbReference>
<proteinExistence type="predicted"/>
<dbReference type="InterPro" id="IPR011008">
    <property type="entry name" value="Dimeric_a/b-barrel"/>
</dbReference>
<evidence type="ECO:0000313" key="3">
    <source>
        <dbReference type="Proteomes" id="UP001519924"/>
    </source>
</evidence>
<name>A0ABS7F7A1_9PROT</name>
<dbReference type="Gene3D" id="3.30.70.100">
    <property type="match status" value="2"/>
</dbReference>
<dbReference type="InterPro" id="IPR009799">
    <property type="entry name" value="EthD_dom"/>
</dbReference>